<name>A0A1Y2FFL1_9FUNG</name>
<dbReference type="SMART" id="SM00715">
    <property type="entry name" value="LA"/>
    <property type="match status" value="1"/>
</dbReference>
<accession>A0A1Y2FFL1</accession>
<protein>
    <recommendedName>
        <fullName evidence="9">La-domain-containing protein</fullName>
    </recommendedName>
</protein>
<dbReference type="InterPro" id="IPR012677">
    <property type="entry name" value="Nucleotide-bd_a/b_plait_sf"/>
</dbReference>
<dbReference type="InterPro" id="IPR045180">
    <property type="entry name" value="La_dom_prot"/>
</dbReference>
<evidence type="ECO:0000313" key="8">
    <source>
        <dbReference type="Proteomes" id="UP000193920"/>
    </source>
</evidence>
<evidence type="ECO:0008006" key="9">
    <source>
        <dbReference type="Google" id="ProtNLM"/>
    </source>
</evidence>
<evidence type="ECO:0000256" key="1">
    <source>
        <dbReference type="ARBA" id="ARBA00022884"/>
    </source>
</evidence>
<reference evidence="7 8" key="1">
    <citation type="submission" date="2016-08" db="EMBL/GenBank/DDBJ databases">
        <title>A Parts List for Fungal Cellulosomes Revealed by Comparative Genomics.</title>
        <authorList>
            <consortium name="DOE Joint Genome Institute"/>
            <person name="Haitjema C.H."/>
            <person name="Gilmore S.P."/>
            <person name="Henske J.K."/>
            <person name="Solomon K.V."/>
            <person name="De Groot R."/>
            <person name="Kuo A."/>
            <person name="Mondo S.J."/>
            <person name="Salamov A.A."/>
            <person name="Labutti K."/>
            <person name="Zhao Z."/>
            <person name="Chiniquy J."/>
            <person name="Barry K."/>
            <person name="Brewer H.M."/>
            <person name="Purvine S.O."/>
            <person name="Wright A.T."/>
            <person name="Boxma B."/>
            <person name="Van Alen T."/>
            <person name="Hackstein J.H."/>
            <person name="Baker S.E."/>
            <person name="Grigoriev I.V."/>
            <person name="O'Malley M.A."/>
        </authorList>
    </citation>
    <scope>NUCLEOTIDE SEQUENCE [LARGE SCALE GENOMIC DNA]</scope>
    <source>
        <strain evidence="7 8">G1</strain>
    </source>
</reference>
<keyword evidence="8" id="KW-1185">Reference proteome</keyword>
<dbReference type="InterPro" id="IPR036388">
    <property type="entry name" value="WH-like_DNA-bd_sf"/>
</dbReference>
<evidence type="ECO:0000256" key="2">
    <source>
        <dbReference type="PROSITE-ProRule" id="PRU00332"/>
    </source>
</evidence>
<dbReference type="Proteomes" id="UP000193920">
    <property type="component" value="Unassembled WGS sequence"/>
</dbReference>
<dbReference type="SUPFAM" id="SSF54928">
    <property type="entry name" value="RNA-binding domain, RBD"/>
    <property type="match status" value="1"/>
</dbReference>
<dbReference type="AlphaFoldDB" id="A0A1Y2FFL1"/>
<gene>
    <name evidence="7" type="ORF">LY90DRAFT_663926</name>
</gene>
<dbReference type="InterPro" id="IPR000504">
    <property type="entry name" value="RRM_dom"/>
</dbReference>
<dbReference type="OrthoDB" id="439993at2759"/>
<proteinExistence type="predicted"/>
<feature type="domain" description="RRM" evidence="4">
    <location>
        <begin position="94"/>
        <end position="225"/>
    </location>
</feature>
<evidence type="ECO:0000259" key="4">
    <source>
        <dbReference type="PROSITE" id="PS50102"/>
    </source>
</evidence>
<dbReference type="STRING" id="1754190.A0A1Y2FFL1"/>
<feature type="compositionally biased region" description="Low complexity" evidence="3">
    <location>
        <begin position="453"/>
        <end position="465"/>
    </location>
</feature>
<dbReference type="GO" id="GO:1904868">
    <property type="term" value="P:telomerase catalytic core complex assembly"/>
    <property type="evidence" value="ECO:0007669"/>
    <property type="project" value="InterPro"/>
</dbReference>
<dbReference type="InterPro" id="IPR045537">
    <property type="entry name" value="Lar7_xRRM"/>
</dbReference>
<evidence type="ECO:0000259" key="6">
    <source>
        <dbReference type="PROSITE" id="PS51939"/>
    </source>
</evidence>
<dbReference type="EMBL" id="MCOG01000008">
    <property type="protein sequence ID" value="ORY82750.1"/>
    <property type="molecule type" value="Genomic_DNA"/>
</dbReference>
<comment type="caution">
    <text evidence="7">The sequence shown here is derived from an EMBL/GenBank/DDBJ whole genome shotgun (WGS) entry which is preliminary data.</text>
</comment>
<keyword evidence="1 2" id="KW-0694">RNA-binding</keyword>
<dbReference type="PANTHER" id="PTHR22792">
    <property type="entry name" value="LUPUS LA PROTEIN-RELATED"/>
    <property type="match status" value="1"/>
</dbReference>
<dbReference type="GO" id="GO:0070034">
    <property type="term" value="F:telomerase RNA binding"/>
    <property type="evidence" value="ECO:0007669"/>
    <property type="project" value="InterPro"/>
</dbReference>
<dbReference type="PROSITE" id="PS50961">
    <property type="entry name" value="HTH_LA"/>
    <property type="match status" value="1"/>
</dbReference>
<dbReference type="GO" id="GO:1990904">
    <property type="term" value="C:ribonucleoprotein complex"/>
    <property type="evidence" value="ECO:0007669"/>
    <property type="project" value="UniProtKB-UniRule"/>
</dbReference>
<sequence length="471" mass="55282">MDFKELEKKIASQINTYLSDSNLSYDSLLYNYIDKDGWIPIFVFILFKLKGLSTDEAEISKSIRKHCKDLEVSEDGKSVRRKKPIPTEFKDDSKTIYIEHVPSTISIEKIKSAFEEFGKIKAIYFPDVKKRIALDDNNKEVSIVNNSDHKKELPIKFFFITFKKKKSVEMAIEKLNSWIPVTKNNFREIINSEINGFRILRIKTWRKMTKEYIKKRQLQIEKLKQNNQEHIKITKEIEYKPGLIAEFRGVHPETNRHILKKLFDLVSTTSFIDYSPNQTTGYIRYKDANSAKIAESYFSRKKVIQVNGLDVSGTLFSTLKKKFEEEGNFELIHDYEVIRLKILEGDEEQEYWRYINGSIRNKNKALNYNDNINVKEVESIENNHTIFNDEDSNTEYVNIDNKEEKAFEGINNTYKNNSINTGISNLLNSKPINESLKEINHIRFDDSDDKKSNNNNNNNNNNNENNRNKKK</sequence>
<dbReference type="PROSITE" id="PS51939">
    <property type="entry name" value="XRRM"/>
    <property type="match status" value="1"/>
</dbReference>
<dbReference type="InterPro" id="IPR036390">
    <property type="entry name" value="WH_DNA-bd_sf"/>
</dbReference>
<dbReference type="Gene3D" id="3.30.70.330">
    <property type="match status" value="2"/>
</dbReference>
<evidence type="ECO:0000259" key="5">
    <source>
        <dbReference type="PROSITE" id="PS50961"/>
    </source>
</evidence>
<feature type="domain" description="XRRM" evidence="6">
    <location>
        <begin position="238"/>
        <end position="392"/>
    </location>
</feature>
<dbReference type="Gene3D" id="1.10.10.10">
    <property type="entry name" value="Winged helix-like DNA-binding domain superfamily/Winged helix DNA-binding domain"/>
    <property type="match status" value="1"/>
</dbReference>
<dbReference type="PROSITE" id="PS50102">
    <property type="entry name" value="RRM"/>
    <property type="match status" value="1"/>
</dbReference>
<dbReference type="Pfam" id="PF19977">
    <property type="entry name" value="xRRM"/>
    <property type="match status" value="1"/>
</dbReference>
<dbReference type="InterPro" id="IPR006630">
    <property type="entry name" value="La_HTH"/>
</dbReference>
<feature type="region of interest" description="Disordered" evidence="3">
    <location>
        <begin position="444"/>
        <end position="471"/>
    </location>
</feature>
<organism evidence="7 8">
    <name type="scientific">Neocallimastix californiae</name>
    <dbReference type="NCBI Taxonomy" id="1754190"/>
    <lineage>
        <taxon>Eukaryota</taxon>
        <taxon>Fungi</taxon>
        <taxon>Fungi incertae sedis</taxon>
        <taxon>Chytridiomycota</taxon>
        <taxon>Chytridiomycota incertae sedis</taxon>
        <taxon>Neocallimastigomycetes</taxon>
        <taxon>Neocallimastigales</taxon>
        <taxon>Neocallimastigaceae</taxon>
        <taxon>Neocallimastix</taxon>
    </lineage>
</organism>
<dbReference type="SUPFAM" id="SSF46785">
    <property type="entry name" value="Winged helix' DNA-binding domain"/>
    <property type="match status" value="1"/>
</dbReference>
<feature type="domain" description="HTH La-type RNA-binding" evidence="5">
    <location>
        <begin position="1"/>
        <end position="89"/>
    </location>
</feature>
<evidence type="ECO:0000256" key="3">
    <source>
        <dbReference type="SAM" id="MobiDB-lite"/>
    </source>
</evidence>
<dbReference type="InterPro" id="IPR014886">
    <property type="entry name" value="La_xRRM"/>
</dbReference>
<evidence type="ECO:0000313" key="7">
    <source>
        <dbReference type="EMBL" id="ORY82750.1"/>
    </source>
</evidence>
<dbReference type="InterPro" id="IPR035979">
    <property type="entry name" value="RBD_domain_sf"/>
</dbReference>